<dbReference type="KEGG" id="ehx:EMIHUDRAFT_125466"/>
<reference evidence="1" key="2">
    <citation type="submission" date="2024-10" db="UniProtKB">
        <authorList>
            <consortium name="EnsemblProtists"/>
        </authorList>
    </citation>
    <scope>IDENTIFICATION</scope>
</reference>
<dbReference type="RefSeq" id="XP_005756070.1">
    <property type="nucleotide sequence ID" value="XM_005756013.1"/>
</dbReference>
<dbReference type="PANTHER" id="PTHR11440">
    <property type="entry name" value="LECITHIN-CHOLESTEROL ACYLTRANSFERASE-RELATED"/>
    <property type="match status" value="1"/>
</dbReference>
<dbReference type="GeneID" id="17249791"/>
<dbReference type="Gene3D" id="3.40.50.1820">
    <property type="entry name" value="alpha/beta hydrolase"/>
    <property type="match status" value="1"/>
</dbReference>
<dbReference type="eggNOG" id="KOG2369">
    <property type="taxonomic scope" value="Eukaryota"/>
</dbReference>
<dbReference type="AlphaFoldDB" id="A0A0D3HXA6"/>
<dbReference type="HOGENOM" id="CLU_1582783_0_0_1"/>
<evidence type="ECO:0000313" key="2">
    <source>
        <dbReference type="Proteomes" id="UP000013827"/>
    </source>
</evidence>
<dbReference type="GO" id="GO:0006629">
    <property type="term" value="P:lipid metabolic process"/>
    <property type="evidence" value="ECO:0007669"/>
    <property type="project" value="InterPro"/>
</dbReference>
<sequence>VLECLKKAAKEGGDALKAMAPVKEKIKAACNRSNEEDGLSNDTAQSAWARHMSLVDGWKDPGAEICVRPDKEGYGISAVTALSEASWPAVEVPVIKQAATLMGALLEPLQAFGYEPGKNLRAMTYDWRCAISKLEERDQYFSRLKKEIVDLHRTSGREVVLMAHSMGDR</sequence>
<dbReference type="InterPro" id="IPR029058">
    <property type="entry name" value="AB_hydrolase_fold"/>
</dbReference>
<protein>
    <submittedName>
        <fullName evidence="1">Uncharacterized protein</fullName>
    </submittedName>
</protein>
<dbReference type="PaxDb" id="2903-EOD03641"/>
<dbReference type="EnsemblProtists" id="EOD03641">
    <property type="protein sequence ID" value="EOD03641"/>
    <property type="gene ID" value="EMIHUDRAFT_125466"/>
</dbReference>
<accession>A0A0D3HXA6</accession>
<organism evidence="1 2">
    <name type="scientific">Emiliania huxleyi (strain CCMP1516)</name>
    <dbReference type="NCBI Taxonomy" id="280463"/>
    <lineage>
        <taxon>Eukaryota</taxon>
        <taxon>Haptista</taxon>
        <taxon>Haptophyta</taxon>
        <taxon>Prymnesiophyceae</taxon>
        <taxon>Isochrysidales</taxon>
        <taxon>Noelaerhabdaceae</taxon>
        <taxon>Emiliania</taxon>
    </lineage>
</organism>
<keyword evidence="2" id="KW-1185">Reference proteome</keyword>
<dbReference type="Proteomes" id="UP000013827">
    <property type="component" value="Unassembled WGS sequence"/>
</dbReference>
<dbReference type="InterPro" id="IPR003386">
    <property type="entry name" value="LACT/PDAT_acylTrfase"/>
</dbReference>
<evidence type="ECO:0000313" key="1">
    <source>
        <dbReference type="EnsemblProtists" id="EOD03641"/>
    </source>
</evidence>
<reference evidence="2" key="1">
    <citation type="journal article" date="2013" name="Nature">
        <title>Pan genome of the phytoplankton Emiliania underpins its global distribution.</title>
        <authorList>
            <person name="Read B.A."/>
            <person name="Kegel J."/>
            <person name="Klute M.J."/>
            <person name="Kuo A."/>
            <person name="Lefebvre S.C."/>
            <person name="Maumus F."/>
            <person name="Mayer C."/>
            <person name="Miller J."/>
            <person name="Monier A."/>
            <person name="Salamov A."/>
            <person name="Young J."/>
            <person name="Aguilar M."/>
            <person name="Claverie J.M."/>
            <person name="Frickenhaus S."/>
            <person name="Gonzalez K."/>
            <person name="Herman E.K."/>
            <person name="Lin Y.C."/>
            <person name="Napier J."/>
            <person name="Ogata H."/>
            <person name="Sarno A.F."/>
            <person name="Shmutz J."/>
            <person name="Schroeder D."/>
            <person name="de Vargas C."/>
            <person name="Verret F."/>
            <person name="von Dassow P."/>
            <person name="Valentin K."/>
            <person name="Van de Peer Y."/>
            <person name="Wheeler G."/>
            <person name="Dacks J.B."/>
            <person name="Delwiche C.F."/>
            <person name="Dyhrman S.T."/>
            <person name="Glockner G."/>
            <person name="John U."/>
            <person name="Richards T."/>
            <person name="Worden A.Z."/>
            <person name="Zhang X."/>
            <person name="Grigoriev I.V."/>
            <person name="Allen A.E."/>
            <person name="Bidle K."/>
            <person name="Borodovsky M."/>
            <person name="Bowler C."/>
            <person name="Brownlee C."/>
            <person name="Cock J.M."/>
            <person name="Elias M."/>
            <person name="Gladyshev V.N."/>
            <person name="Groth M."/>
            <person name="Guda C."/>
            <person name="Hadaegh A."/>
            <person name="Iglesias-Rodriguez M.D."/>
            <person name="Jenkins J."/>
            <person name="Jones B.M."/>
            <person name="Lawson T."/>
            <person name="Leese F."/>
            <person name="Lindquist E."/>
            <person name="Lobanov A."/>
            <person name="Lomsadze A."/>
            <person name="Malik S.B."/>
            <person name="Marsh M.E."/>
            <person name="Mackinder L."/>
            <person name="Mock T."/>
            <person name="Mueller-Roeber B."/>
            <person name="Pagarete A."/>
            <person name="Parker M."/>
            <person name="Probert I."/>
            <person name="Quesneville H."/>
            <person name="Raines C."/>
            <person name="Rensing S.A."/>
            <person name="Riano-Pachon D.M."/>
            <person name="Richier S."/>
            <person name="Rokitta S."/>
            <person name="Shiraiwa Y."/>
            <person name="Soanes D.M."/>
            <person name="van der Giezen M."/>
            <person name="Wahlund T.M."/>
            <person name="Williams B."/>
            <person name="Wilson W."/>
            <person name="Wolfe G."/>
            <person name="Wurch L.L."/>
        </authorList>
    </citation>
    <scope>NUCLEOTIDE SEQUENCE</scope>
</reference>
<dbReference type="Pfam" id="PF02450">
    <property type="entry name" value="LCAT"/>
    <property type="match status" value="1"/>
</dbReference>
<name>A0A0D3HXA6_EMIH1</name>
<proteinExistence type="predicted"/>
<dbReference type="GO" id="GO:0008374">
    <property type="term" value="F:O-acyltransferase activity"/>
    <property type="evidence" value="ECO:0007669"/>
    <property type="project" value="InterPro"/>
</dbReference>